<dbReference type="Gene3D" id="3.40.50.150">
    <property type="entry name" value="Vaccinia Virus protein VP39"/>
    <property type="match status" value="1"/>
</dbReference>
<dbReference type="RefSeq" id="WP_379981557.1">
    <property type="nucleotide sequence ID" value="NZ_JBHUMO010000044.1"/>
</dbReference>
<gene>
    <name evidence="4" type="ORF">ACFSR0_07785</name>
</gene>
<organism evidence="4 5">
    <name type="scientific">Enterococcus camelliae</name>
    <dbReference type="NCBI Taxonomy" id="453959"/>
    <lineage>
        <taxon>Bacteria</taxon>
        <taxon>Bacillati</taxon>
        <taxon>Bacillota</taxon>
        <taxon>Bacilli</taxon>
        <taxon>Lactobacillales</taxon>
        <taxon>Enterococcaceae</taxon>
        <taxon>Enterococcus</taxon>
    </lineage>
</organism>
<dbReference type="GO" id="GO:0052914">
    <property type="term" value="F:16S rRNA (guanine(1207)-N(2))-methyltransferase activity"/>
    <property type="evidence" value="ECO:0007669"/>
    <property type="project" value="UniProtKB-EC"/>
</dbReference>
<dbReference type="Proteomes" id="UP001597427">
    <property type="component" value="Unassembled WGS sequence"/>
</dbReference>
<reference evidence="5" key="1">
    <citation type="journal article" date="2019" name="Int. J. Syst. Evol. Microbiol.">
        <title>The Global Catalogue of Microorganisms (GCM) 10K type strain sequencing project: providing services to taxonomists for standard genome sequencing and annotation.</title>
        <authorList>
            <consortium name="The Broad Institute Genomics Platform"/>
            <consortium name="The Broad Institute Genome Sequencing Center for Infectious Disease"/>
            <person name="Wu L."/>
            <person name="Ma J."/>
        </authorList>
    </citation>
    <scope>NUCLEOTIDE SEQUENCE [LARGE SCALE GENOMIC DNA]</scope>
    <source>
        <strain evidence="5">TISTR 932</strain>
    </source>
</reference>
<dbReference type="PANTHER" id="PTHR47816:SF4">
    <property type="entry name" value="RIBOSOMAL RNA SMALL SUBUNIT METHYLTRANSFERASE C"/>
    <property type="match status" value="1"/>
</dbReference>
<evidence type="ECO:0000313" key="5">
    <source>
        <dbReference type="Proteomes" id="UP001597427"/>
    </source>
</evidence>
<evidence type="ECO:0000256" key="1">
    <source>
        <dbReference type="ARBA" id="ARBA00022603"/>
    </source>
</evidence>
<accession>A0ABW5TK87</accession>
<dbReference type="InterPro" id="IPR007848">
    <property type="entry name" value="Small_mtfrase_dom"/>
</dbReference>
<dbReference type="InterPro" id="IPR029063">
    <property type="entry name" value="SAM-dependent_MTases_sf"/>
</dbReference>
<sequence>MADHYYTKQPHAAHHVNEWTFELKNRVFRFATDSGVFSKGTVDFGSRVLIDTFSTENLPEGTVLDIGCGYGPIGLALVYATNRKVEMVDINERAVHLAQQNAALNQLTNVTIHSSNLYEEVLEKNYAAIVSNPPIRAGKKVVHAILADAYERLLPKGTLTIVIQKKQGAPSAQKKMVEVFGNAEIVAKEKGYYIIKSVKEKE</sequence>
<dbReference type="EC" id="2.1.1.172" evidence="4"/>
<feature type="domain" description="Methyltransferase small" evidence="3">
    <location>
        <begin position="29"/>
        <end position="196"/>
    </location>
</feature>
<protein>
    <submittedName>
        <fullName evidence="4">Class I SAM-dependent methyltransferase</fullName>
        <ecNumber evidence="4">2.1.1.172</ecNumber>
        <ecNumber evidence="4">2.1.1.174</ecNumber>
    </submittedName>
</protein>
<dbReference type="EC" id="2.1.1.174" evidence="4"/>
<keyword evidence="1 4" id="KW-0489">Methyltransferase</keyword>
<comment type="caution">
    <text evidence="4">The sequence shown here is derived from an EMBL/GenBank/DDBJ whole genome shotgun (WGS) entry which is preliminary data.</text>
</comment>
<proteinExistence type="predicted"/>
<evidence type="ECO:0000259" key="3">
    <source>
        <dbReference type="Pfam" id="PF05175"/>
    </source>
</evidence>
<dbReference type="CDD" id="cd02440">
    <property type="entry name" value="AdoMet_MTases"/>
    <property type="match status" value="1"/>
</dbReference>
<dbReference type="PANTHER" id="PTHR47816">
    <property type="entry name" value="RIBOSOMAL RNA SMALL SUBUNIT METHYLTRANSFERASE C"/>
    <property type="match status" value="1"/>
</dbReference>
<keyword evidence="2 4" id="KW-0808">Transferase</keyword>
<keyword evidence="5" id="KW-1185">Reference proteome</keyword>
<evidence type="ECO:0000313" key="4">
    <source>
        <dbReference type="EMBL" id="MFD2729324.1"/>
    </source>
</evidence>
<evidence type="ECO:0000256" key="2">
    <source>
        <dbReference type="ARBA" id="ARBA00022679"/>
    </source>
</evidence>
<name>A0ABW5TK87_9ENTE</name>
<dbReference type="Pfam" id="PF05175">
    <property type="entry name" value="MTS"/>
    <property type="match status" value="1"/>
</dbReference>
<dbReference type="InterPro" id="IPR046977">
    <property type="entry name" value="RsmC/RlmG"/>
</dbReference>
<dbReference type="EMBL" id="JBHUMO010000044">
    <property type="protein sequence ID" value="MFD2729324.1"/>
    <property type="molecule type" value="Genomic_DNA"/>
</dbReference>
<dbReference type="SUPFAM" id="SSF53335">
    <property type="entry name" value="S-adenosyl-L-methionine-dependent methyltransferases"/>
    <property type="match status" value="1"/>
</dbReference>
<dbReference type="GO" id="GO:0052916">
    <property type="term" value="F:23S rRNA (guanine(1835)-N(2))-methyltransferase activity"/>
    <property type="evidence" value="ECO:0007669"/>
    <property type="project" value="UniProtKB-EC"/>
</dbReference>